<feature type="compositionally biased region" description="Polar residues" evidence="1">
    <location>
        <begin position="307"/>
        <end position="330"/>
    </location>
</feature>
<dbReference type="Proteomes" id="UP001150569">
    <property type="component" value="Unassembled WGS sequence"/>
</dbReference>
<dbReference type="InterPro" id="IPR017943">
    <property type="entry name" value="Bactericidal_perm-incr_a/b_dom"/>
</dbReference>
<dbReference type="GO" id="GO:0008289">
    <property type="term" value="F:lipid binding"/>
    <property type="evidence" value="ECO:0007669"/>
    <property type="project" value="InterPro"/>
</dbReference>
<feature type="domain" description="HAM1-like C-terminal" evidence="2">
    <location>
        <begin position="832"/>
        <end position="908"/>
    </location>
</feature>
<feature type="domain" description="HAM1-like N-terminal" evidence="3">
    <location>
        <begin position="54"/>
        <end position="200"/>
    </location>
</feature>
<evidence type="ECO:0000313" key="4">
    <source>
        <dbReference type="EMBL" id="KAJ1927370.1"/>
    </source>
</evidence>
<feature type="compositionally biased region" description="Polar residues" evidence="1">
    <location>
        <begin position="1"/>
        <end position="14"/>
    </location>
</feature>
<feature type="compositionally biased region" description="Polar residues" evidence="1">
    <location>
        <begin position="1022"/>
        <end position="1032"/>
    </location>
</feature>
<feature type="compositionally biased region" description="Polar residues" evidence="1">
    <location>
        <begin position="980"/>
        <end position="989"/>
    </location>
</feature>
<feature type="compositionally biased region" description="Polar residues" evidence="1">
    <location>
        <begin position="1000"/>
        <end position="1013"/>
    </location>
</feature>
<reference evidence="4" key="1">
    <citation type="submission" date="2022-07" db="EMBL/GenBank/DDBJ databases">
        <title>Phylogenomic reconstructions and comparative analyses of Kickxellomycotina fungi.</title>
        <authorList>
            <person name="Reynolds N.K."/>
            <person name="Stajich J.E."/>
            <person name="Barry K."/>
            <person name="Grigoriev I.V."/>
            <person name="Crous P."/>
            <person name="Smith M.E."/>
        </authorList>
    </citation>
    <scope>NUCLEOTIDE SEQUENCE</scope>
    <source>
        <strain evidence="4">RSA 861</strain>
    </source>
</reference>
<feature type="region of interest" description="Disordered" evidence="1">
    <location>
        <begin position="203"/>
        <end position="359"/>
    </location>
</feature>
<feature type="region of interest" description="Disordered" evidence="1">
    <location>
        <begin position="679"/>
        <end position="756"/>
    </location>
</feature>
<dbReference type="InterPro" id="IPR027842">
    <property type="entry name" value="HAM1-like_C"/>
</dbReference>
<feature type="region of interest" description="Disordered" evidence="1">
    <location>
        <begin position="894"/>
        <end position="1099"/>
    </location>
</feature>
<dbReference type="EMBL" id="JANBPT010000121">
    <property type="protein sequence ID" value="KAJ1927370.1"/>
    <property type="molecule type" value="Genomic_DNA"/>
</dbReference>
<dbReference type="AlphaFoldDB" id="A0A9W8E0H2"/>
<dbReference type="Gene3D" id="3.15.10.10">
    <property type="entry name" value="Bactericidal permeability-increasing protein, domain 1"/>
    <property type="match status" value="1"/>
</dbReference>
<name>A0A9W8E0H2_9FUNG</name>
<feature type="region of interest" description="Disordered" evidence="1">
    <location>
        <begin position="1"/>
        <end position="44"/>
    </location>
</feature>
<evidence type="ECO:0000259" key="2">
    <source>
        <dbReference type="Pfam" id="PF14613"/>
    </source>
</evidence>
<feature type="domain" description="HAM1-like N-terminal" evidence="3">
    <location>
        <begin position="746"/>
        <end position="812"/>
    </location>
</feature>
<dbReference type="OrthoDB" id="19394at2759"/>
<dbReference type="Pfam" id="PF14613">
    <property type="entry name" value="HAM1_C"/>
    <property type="match status" value="1"/>
</dbReference>
<keyword evidence="5" id="KW-1185">Reference proteome</keyword>
<proteinExistence type="predicted"/>
<evidence type="ECO:0000259" key="3">
    <source>
        <dbReference type="Pfam" id="PF19343"/>
    </source>
</evidence>
<sequence>MAASNTPVKSNTAAATAGTMDKDRQRFEQLASEAVPSSDTPVSDMTAEQRILATRAQGQGLTSNLGEGRLPSTTAMTAALDKVNLQDQTSGLSTDGQRVVGRLDELADTTKQVLKEKNAHDQLQKTVYHATRAGATTASSGRAGDVRGVAGEHLSSSADVARQLSAKVTDVARLTVTSSAFRRLLGDLTNMFQEVVTDRVQDPDMVNNQASTGNYSNDPATHQSTLITGTPSNLNAPAGTDLPRTGESAPYVSRLDPTTAQQQGTSGLNPGFHHSQQQLQQQPLTGQHGAPLDPFQQPNHTHDAGLNQAQFQQPSSTLTGDHTHQSNLGVSSAAGTTGRELTTEEARREAGNTLRDARQPAIKMGMDAAAPYAKNIRDGHAGVRETARQAVGDLARNTRQGLPNARMTPEQRETLIGRFKELMREVQTHPDYQRAIEELLDLLTELRTHLTEMSRHTQQHGREHADENPDLKRSVTNARQLIENFANGYSTRALYGAVRQFLTDVSNDERATAVQRDNKQFVLKCLRDHTYLESDQYRTDARGLLERNRDTFQAHSQAASETIGHELRQLMDGFRRDPVTRQWTDSLGGLFSDLFLDEQGKPTFKTNLVHDAVKVLPELVAAARYVPLPRIESADDQFEFAVDNTVISLSNILPNNVTISTRTDIDFGNYGKDLTGTVEQHAHRAREHAHEKTGTGAAPGMKLDPRATSATARSSASSSESSTDSEPENADRNAKTKAERKADRRTRRTRRRSNSGDLSHTVAFDIRNVVCTAHNVVFYFKKKTGFPKLSDAGYADLEMNENKGLDLHVVVRVGNQESPDRALRVVKVETRLRSLKLNLHGTKHDVMYKMLGPIINSSVRRRVQKALNQSIRDFVAQVDTRMVQTARVARTQAVQSGGALRDSARSTGQTVGQKGAALRESTRSVGQTAAEKSAALRGRVAGAGKTTSDREHHDPALTSPNQGSKPTDFATPGHHHQDPLSPTSTNLAGSHQAVRDLNSEGHSSVATSGSDFSSPHHHHPQTSDLAHPQSSVLRDHTPASAVNPMTPHSTGLNTKVDEFHTPAEEAFDPLHDQNARTAALGPQSDFQQGGAHGHAQRQL</sequence>
<accession>A0A9W8E0H2</accession>
<dbReference type="SUPFAM" id="SSF55394">
    <property type="entry name" value="Bactericidal permeability-increasing protein, BPI"/>
    <property type="match status" value="1"/>
</dbReference>
<feature type="compositionally biased region" description="Polar residues" evidence="1">
    <location>
        <begin position="206"/>
        <end position="235"/>
    </location>
</feature>
<gene>
    <name evidence="4" type="ORF">IWQ60_003002</name>
</gene>
<feature type="domain" description="HAM1-like N-terminal" evidence="3">
    <location>
        <begin position="290"/>
        <end position="672"/>
    </location>
</feature>
<feature type="compositionally biased region" description="Basic and acidic residues" evidence="1">
    <location>
        <begin position="729"/>
        <end position="742"/>
    </location>
</feature>
<evidence type="ECO:0000256" key="1">
    <source>
        <dbReference type="SAM" id="MobiDB-lite"/>
    </source>
</evidence>
<dbReference type="Pfam" id="PF19343">
    <property type="entry name" value="HAM1_N"/>
    <property type="match status" value="3"/>
</dbReference>
<feature type="compositionally biased region" description="Basic and acidic residues" evidence="1">
    <location>
        <begin position="341"/>
        <end position="358"/>
    </location>
</feature>
<protein>
    <submittedName>
        <fullName evidence="4">Uncharacterized protein</fullName>
    </submittedName>
</protein>
<feature type="compositionally biased region" description="Basic and acidic residues" evidence="1">
    <location>
        <begin position="1055"/>
        <end position="1074"/>
    </location>
</feature>
<dbReference type="InterPro" id="IPR045967">
    <property type="entry name" value="HAM1-like_N"/>
</dbReference>
<organism evidence="4 5">
    <name type="scientific">Tieghemiomyces parasiticus</name>
    <dbReference type="NCBI Taxonomy" id="78921"/>
    <lineage>
        <taxon>Eukaryota</taxon>
        <taxon>Fungi</taxon>
        <taxon>Fungi incertae sedis</taxon>
        <taxon>Zoopagomycota</taxon>
        <taxon>Kickxellomycotina</taxon>
        <taxon>Dimargaritomycetes</taxon>
        <taxon>Dimargaritales</taxon>
        <taxon>Dimargaritaceae</taxon>
        <taxon>Tieghemiomyces</taxon>
    </lineage>
</organism>
<dbReference type="PANTHER" id="PTHR31138">
    <property type="entry name" value="CHROMOSOME 19, WHOLE GENOME SHOTGUN SEQUENCE"/>
    <property type="match status" value="1"/>
</dbReference>
<comment type="caution">
    <text evidence="4">The sequence shown here is derived from an EMBL/GenBank/DDBJ whole genome shotgun (WGS) entry which is preliminary data.</text>
</comment>
<dbReference type="PANTHER" id="PTHR31138:SF1">
    <property type="entry name" value="PDZ DOMAIN-CONTAINING PROTEIN"/>
    <property type="match status" value="1"/>
</dbReference>
<feature type="compositionally biased region" description="Low complexity" evidence="1">
    <location>
        <begin position="706"/>
        <end position="722"/>
    </location>
</feature>
<feature type="compositionally biased region" description="Polar residues" evidence="1">
    <location>
        <begin position="256"/>
        <end position="268"/>
    </location>
</feature>
<feature type="compositionally biased region" description="Basic residues" evidence="1">
    <location>
        <begin position="743"/>
        <end position="753"/>
    </location>
</feature>
<evidence type="ECO:0000313" key="5">
    <source>
        <dbReference type="Proteomes" id="UP001150569"/>
    </source>
</evidence>